<name>A0A917LZ33_9MICC</name>
<proteinExistence type="predicted"/>
<keyword evidence="3" id="KW-1185">Reference proteome</keyword>
<dbReference type="Proteomes" id="UP000638848">
    <property type="component" value="Unassembled WGS sequence"/>
</dbReference>
<reference evidence="2" key="1">
    <citation type="journal article" date="2014" name="Int. J. Syst. Evol. Microbiol.">
        <title>Complete genome sequence of Corynebacterium casei LMG S-19264T (=DSM 44701T), isolated from a smear-ripened cheese.</title>
        <authorList>
            <consortium name="US DOE Joint Genome Institute (JGI-PGF)"/>
            <person name="Walter F."/>
            <person name="Albersmeier A."/>
            <person name="Kalinowski J."/>
            <person name="Ruckert C."/>
        </authorList>
    </citation>
    <scope>NUCLEOTIDE SEQUENCE</scope>
    <source>
        <strain evidence="2">CGMCC 1.12187</strain>
    </source>
</reference>
<evidence type="ECO:0000313" key="3">
    <source>
        <dbReference type="Proteomes" id="UP000638848"/>
    </source>
</evidence>
<feature type="compositionally biased region" description="Polar residues" evidence="1">
    <location>
        <begin position="55"/>
        <end position="65"/>
    </location>
</feature>
<comment type="caution">
    <text evidence="2">The sequence shown here is derived from an EMBL/GenBank/DDBJ whole genome shotgun (WGS) entry which is preliminary data.</text>
</comment>
<organism evidence="2 3">
    <name type="scientific">Kocuria dechangensis</name>
    <dbReference type="NCBI Taxonomy" id="1176249"/>
    <lineage>
        <taxon>Bacteria</taxon>
        <taxon>Bacillati</taxon>
        <taxon>Actinomycetota</taxon>
        <taxon>Actinomycetes</taxon>
        <taxon>Micrococcales</taxon>
        <taxon>Micrococcaceae</taxon>
        <taxon>Kocuria</taxon>
    </lineage>
</organism>
<accession>A0A917LZ33</accession>
<gene>
    <name evidence="2" type="ORF">GCM10011374_33030</name>
</gene>
<evidence type="ECO:0000313" key="2">
    <source>
        <dbReference type="EMBL" id="GGG66342.1"/>
    </source>
</evidence>
<feature type="compositionally biased region" description="Polar residues" evidence="1">
    <location>
        <begin position="81"/>
        <end position="97"/>
    </location>
</feature>
<evidence type="ECO:0000256" key="1">
    <source>
        <dbReference type="SAM" id="MobiDB-lite"/>
    </source>
</evidence>
<feature type="region of interest" description="Disordered" evidence="1">
    <location>
        <begin position="36"/>
        <end position="97"/>
    </location>
</feature>
<sequence>MVRARPTGEISRPHRKRYQWSVAGCSPRGSAFTVWSRAGPVPTTPRATIRPKSGSVATSHVTVTSGPAPEPGSDSGVGETRVQSRTPSGSGSPEATP</sequence>
<dbReference type="EMBL" id="BMEQ01000023">
    <property type="protein sequence ID" value="GGG66342.1"/>
    <property type="molecule type" value="Genomic_DNA"/>
</dbReference>
<protein>
    <submittedName>
        <fullName evidence="2">Uncharacterized protein</fullName>
    </submittedName>
</protein>
<dbReference type="AlphaFoldDB" id="A0A917LZ33"/>
<reference evidence="2" key="2">
    <citation type="submission" date="2020-09" db="EMBL/GenBank/DDBJ databases">
        <authorList>
            <person name="Sun Q."/>
            <person name="Zhou Y."/>
        </authorList>
    </citation>
    <scope>NUCLEOTIDE SEQUENCE</scope>
    <source>
        <strain evidence="2">CGMCC 1.12187</strain>
    </source>
</reference>